<dbReference type="AlphaFoldDB" id="A0A1B8TWT0"/>
<dbReference type="KEGG" id="pob:LPB03_05975"/>
<gene>
    <name evidence="1" type="ORF">LPB3_06515</name>
</gene>
<dbReference type="Pfam" id="PF14064">
    <property type="entry name" value="HmuY"/>
    <property type="match status" value="1"/>
</dbReference>
<dbReference type="STRING" id="1774273.LPB03_05975"/>
<protein>
    <submittedName>
        <fullName evidence="1">Uncharacterized protein</fullName>
    </submittedName>
</protein>
<reference evidence="2" key="1">
    <citation type="submission" date="2016-02" db="EMBL/GenBank/DDBJ databases">
        <authorList>
            <person name="Shin S.-K."/>
            <person name="Yi H."/>
            <person name="Kim E."/>
        </authorList>
    </citation>
    <scope>NUCLEOTIDE SEQUENCE [LARGE SCALE GENOMIC DNA]</scope>
    <source>
        <strain evidence="2">LPB0003</strain>
    </source>
</reference>
<evidence type="ECO:0000313" key="1">
    <source>
        <dbReference type="EMBL" id="OBY64050.1"/>
    </source>
</evidence>
<dbReference type="CDD" id="cd12105">
    <property type="entry name" value="HmuY"/>
    <property type="match status" value="1"/>
</dbReference>
<proteinExistence type="predicted"/>
<comment type="caution">
    <text evidence="1">The sequence shown here is derived from an EMBL/GenBank/DDBJ whole genome shotgun (WGS) entry which is preliminary data.</text>
</comment>
<keyword evidence="2" id="KW-1185">Reference proteome</keyword>
<dbReference type="OrthoDB" id="1091850at2"/>
<dbReference type="EMBL" id="LSFM01000022">
    <property type="protein sequence ID" value="OBY64050.1"/>
    <property type="molecule type" value="Genomic_DNA"/>
</dbReference>
<dbReference type="Proteomes" id="UP000092584">
    <property type="component" value="Unassembled WGS sequence"/>
</dbReference>
<dbReference type="InterPro" id="IPR025921">
    <property type="entry name" value="HmuY"/>
</dbReference>
<accession>A0A1B8TWT0</accession>
<evidence type="ECO:0000313" key="2">
    <source>
        <dbReference type="Proteomes" id="UP000092584"/>
    </source>
</evidence>
<name>A0A1B8TWT0_9FLAO</name>
<sequence length="101" mass="11175">MIGILIIFLIFQGTTGTDVENSIYDTFTKEDVVSANFTNDQRSIGSSWRNGGGPGTLPSLKENVFYVVNDTDGNLYKLKFLAFTNADGERGHPEFVYSLLD</sequence>
<dbReference type="RefSeq" id="WP_065318802.1">
    <property type="nucleotide sequence ID" value="NZ_CP017477.1"/>
</dbReference>
<organism evidence="1 2">
    <name type="scientific">Polaribacter vadi</name>
    <dbReference type="NCBI Taxonomy" id="1774273"/>
    <lineage>
        <taxon>Bacteria</taxon>
        <taxon>Pseudomonadati</taxon>
        <taxon>Bacteroidota</taxon>
        <taxon>Flavobacteriia</taxon>
        <taxon>Flavobacteriales</taxon>
        <taxon>Flavobacteriaceae</taxon>
    </lineage>
</organism>